<dbReference type="Proteomes" id="UP000000378">
    <property type="component" value="Chromosome"/>
</dbReference>
<reference evidence="1 2" key="2">
    <citation type="journal article" date="2010" name="Stand. Genomic Sci.">
        <title>Complete genome sequence of Syntrophothermus lipocalidus type strain (TGB-C1).</title>
        <authorList>
            <person name="Djao O.D."/>
            <person name="Zhang X."/>
            <person name="Lucas S."/>
            <person name="Lapidus A."/>
            <person name="Del Rio T.G."/>
            <person name="Nolan M."/>
            <person name="Tice H."/>
            <person name="Cheng J.F."/>
            <person name="Han C."/>
            <person name="Tapia R."/>
            <person name="Goodwin L."/>
            <person name="Pitluck S."/>
            <person name="Liolios K."/>
            <person name="Ivanova N."/>
            <person name="Mavromatis K."/>
            <person name="Mikhailova N."/>
            <person name="Ovchinnikova G."/>
            <person name="Pati A."/>
            <person name="Brambilla E."/>
            <person name="Chen A."/>
            <person name="Palaniappan K."/>
            <person name="Land M."/>
            <person name="Hauser L."/>
            <person name="Chang Y.J."/>
            <person name="Jeffries C.D."/>
            <person name="Rohde M."/>
            <person name="Sikorski J."/>
            <person name="Spring S."/>
            <person name="Goker M."/>
            <person name="Detter J.C."/>
            <person name="Woyke T."/>
            <person name="Bristow J."/>
            <person name="Eisen J.A."/>
            <person name="Markowitz V."/>
            <person name="Hugenholtz P."/>
            <person name="Kyrpides N.C."/>
            <person name="Klenk H.P."/>
        </authorList>
    </citation>
    <scope>NUCLEOTIDE SEQUENCE [LARGE SCALE GENOMIC DNA]</scope>
    <source>
        <strain evidence="2">DSM 12680 / TGB-C1</strain>
    </source>
</reference>
<dbReference type="EMBL" id="CP002048">
    <property type="protein sequence ID" value="ADI02279.1"/>
    <property type="molecule type" value="Genomic_DNA"/>
</dbReference>
<sequence>MQKNWSTVFALFLSCFIISLIVSRWLVPFPPPAKKPVPPAPSQPSPTWVMVINLAKQQLATAYTESPGSRPTASGQPYRLGSVAVHPKTPGGNPLDPIIPFGTTIHLLNPGYMTIGGQKFTDFEVTDTGDVNWSLRGESPFWIDVYYGPTSSWTFQQASQHGVTRVDFYWFHLVSHSGQAD</sequence>
<reference evidence="2" key="1">
    <citation type="journal article" date="2010" name="Stand. Genomic Sci.">
        <title>Complete genome sequence of Syntrophothermus lipocalidus type strain (TGB-C1T).</title>
        <authorList>
            <consortium name="US DOE Joint Genome Institute (JGI-PGF)"/>
            <person name="Djao O."/>
            <person name="Zhang X."/>
            <person name="Lucas S."/>
            <person name="Lapidus A."/>
            <person name="Glavina Del Rio T."/>
            <person name="Nolan M."/>
            <person name="Tice H."/>
            <person name="Cheng J."/>
            <person name="Han C."/>
            <person name="Tapia R."/>
            <person name="Goodwin L."/>
            <person name="Pitluck S."/>
            <person name="Liolios K."/>
            <person name="Ivanova N."/>
            <person name="Mavromatis K."/>
            <person name="Mikhailova N."/>
            <person name="Ovchinnikova G."/>
            <person name="Pati A."/>
            <person name="Brambilla E."/>
            <person name="Chen A."/>
            <person name="Palaniappan K."/>
            <person name="Land M."/>
            <person name="Hauser L."/>
            <person name="Chang Y."/>
            <person name="Jeffries C."/>
            <person name="Rohde M."/>
            <person name="Sikorski J."/>
            <person name="Spring S."/>
            <person name="Goker M."/>
            <person name="Detter J."/>
            <person name="Woyke T."/>
            <person name="Bristow J."/>
            <person name="Eisen J."/>
            <person name="Markowitz V."/>
            <person name="Hugenholtz P."/>
            <person name="Kyrpides N."/>
            <person name="Klenk H."/>
        </authorList>
    </citation>
    <scope>NUCLEOTIDE SEQUENCE [LARGE SCALE GENOMIC DNA]</scope>
    <source>
        <strain evidence="2">DSM 12680 / TGB-C1</strain>
    </source>
</reference>
<organism evidence="1 2">
    <name type="scientific">Syntrophothermus lipocalidus (strain DSM 12680 / TGB-C1)</name>
    <dbReference type="NCBI Taxonomy" id="643648"/>
    <lineage>
        <taxon>Bacteria</taxon>
        <taxon>Bacillati</taxon>
        <taxon>Bacillota</taxon>
        <taxon>Clostridia</taxon>
        <taxon>Eubacteriales</taxon>
        <taxon>Syntrophomonadaceae</taxon>
        <taxon>Syntrophothermus</taxon>
    </lineage>
</organism>
<name>D7CNJ4_SYNLT</name>
<evidence type="ECO:0000313" key="1">
    <source>
        <dbReference type="EMBL" id="ADI02279.1"/>
    </source>
</evidence>
<dbReference type="PROSITE" id="PS51257">
    <property type="entry name" value="PROKAR_LIPOPROTEIN"/>
    <property type="match status" value="1"/>
</dbReference>
<protein>
    <submittedName>
        <fullName evidence="1">Uncharacterized protein</fullName>
    </submittedName>
</protein>
<gene>
    <name evidence="1" type="ordered locus">Slip_1516</name>
</gene>
<evidence type="ECO:0000313" key="2">
    <source>
        <dbReference type="Proteomes" id="UP000000378"/>
    </source>
</evidence>
<dbReference type="AlphaFoldDB" id="D7CNJ4"/>
<keyword evidence="2" id="KW-1185">Reference proteome</keyword>
<dbReference type="KEGG" id="slp:Slip_1516"/>
<accession>D7CNJ4</accession>
<proteinExistence type="predicted"/>
<dbReference type="STRING" id="643648.Slip_1516"/>
<dbReference type="HOGENOM" id="CLU_1488327_0_0_9"/>
<dbReference type="eggNOG" id="ENOG5033CRU">
    <property type="taxonomic scope" value="Bacteria"/>
</dbReference>